<comment type="subcellular location">
    <subcellularLocation>
        <location evidence="1">Membrane</location>
    </subcellularLocation>
</comment>
<evidence type="ECO:0000313" key="4">
    <source>
        <dbReference type="EMBL" id="KAF2324028.1"/>
    </source>
</evidence>
<dbReference type="PANTHER" id="PTHR15486">
    <property type="entry name" value="ANCIENT UBIQUITOUS PROTEIN"/>
    <property type="match status" value="1"/>
</dbReference>
<dbReference type="EMBL" id="JAAGAX010000001">
    <property type="protein sequence ID" value="KAF2324028.1"/>
    <property type="molecule type" value="Genomic_DNA"/>
</dbReference>
<comment type="caution">
    <text evidence="4">The sequence shown here is derived from an EMBL/GenBank/DDBJ whole genome shotgun (WGS) entry which is preliminary data.</text>
</comment>
<dbReference type="GO" id="GO:0016020">
    <property type="term" value="C:membrane"/>
    <property type="evidence" value="ECO:0007669"/>
    <property type="project" value="UniProtKB-SubCell"/>
</dbReference>
<protein>
    <recommendedName>
        <fullName evidence="3">TORTIFOLIA1/TORL1-2 C-terminal domain-containing protein</fullName>
    </recommendedName>
</protein>
<dbReference type="PANTHER" id="PTHR15486:SF65">
    <property type="entry name" value="GLYCEROL-3-PHOSPHATE ACYLTRANSFERASE"/>
    <property type="match status" value="1"/>
</dbReference>
<evidence type="ECO:0000313" key="5">
    <source>
        <dbReference type="Proteomes" id="UP000467840"/>
    </source>
</evidence>
<dbReference type="GO" id="GO:0010143">
    <property type="term" value="P:cutin biosynthetic process"/>
    <property type="evidence" value="ECO:0007669"/>
    <property type="project" value="TreeGrafter"/>
</dbReference>
<organism evidence="4 5">
    <name type="scientific">Hevea brasiliensis</name>
    <name type="common">Para rubber tree</name>
    <name type="synonym">Siphonia brasiliensis</name>
    <dbReference type="NCBI Taxonomy" id="3981"/>
    <lineage>
        <taxon>Eukaryota</taxon>
        <taxon>Viridiplantae</taxon>
        <taxon>Streptophyta</taxon>
        <taxon>Embryophyta</taxon>
        <taxon>Tracheophyta</taxon>
        <taxon>Spermatophyta</taxon>
        <taxon>Magnoliopsida</taxon>
        <taxon>eudicotyledons</taxon>
        <taxon>Gunneridae</taxon>
        <taxon>Pentapetalae</taxon>
        <taxon>rosids</taxon>
        <taxon>fabids</taxon>
        <taxon>Malpighiales</taxon>
        <taxon>Euphorbiaceae</taxon>
        <taxon>Crotonoideae</taxon>
        <taxon>Micrandreae</taxon>
        <taxon>Hevea</taxon>
    </lineage>
</organism>
<name>A0A6A6NFV7_HEVBR</name>
<proteinExistence type="predicted"/>
<dbReference type="GO" id="GO:0090447">
    <property type="term" value="F:glycerol-3-phosphate 2-O-acyltransferase activity"/>
    <property type="evidence" value="ECO:0007669"/>
    <property type="project" value="TreeGrafter"/>
</dbReference>
<dbReference type="SUPFAM" id="SSF69593">
    <property type="entry name" value="Glycerol-3-phosphate (1)-acyltransferase"/>
    <property type="match status" value="1"/>
</dbReference>
<dbReference type="Proteomes" id="UP000467840">
    <property type="component" value="Chromosome 5"/>
</dbReference>
<dbReference type="GO" id="GO:0016791">
    <property type="term" value="F:phosphatase activity"/>
    <property type="evidence" value="ECO:0007669"/>
    <property type="project" value="TreeGrafter"/>
</dbReference>
<gene>
    <name evidence="4" type="ORF">GH714_006284</name>
</gene>
<sequence>MTATFKFIQQVYNGNKELLRKGDLVICPERTTFREPYLLRFSPLFAEESNDIVPMAIDIQVSMFYATTAGGFKCLDPVLLLMNPYITCTLKILDKLPDSLTRKSGGKSRFEVANYVRAQIAKALGFEWTTLTRKDKYTFLAAASLFLCVGRSFEDKIRDCRSLDSLKTSSNAMMKDMQKSYGHGALNMNCIGKVDTVPTSISSANARENGPENNNCLWQRVKGFIYKGDLDSAYAETLCSVDELILIKLLDRTGLVLESLSHKTISDILCILASYFL</sequence>
<dbReference type="AlphaFoldDB" id="A0A6A6NFV7"/>
<keyword evidence="5" id="KW-1185">Reference proteome</keyword>
<keyword evidence="2" id="KW-0472">Membrane</keyword>
<evidence type="ECO:0000256" key="2">
    <source>
        <dbReference type="ARBA" id="ARBA00023136"/>
    </source>
</evidence>
<evidence type="ECO:0000259" key="3">
    <source>
        <dbReference type="Pfam" id="PF24713"/>
    </source>
</evidence>
<reference evidence="4 5" key="1">
    <citation type="journal article" date="2020" name="Mol. Plant">
        <title>The Chromosome-Based Rubber Tree Genome Provides New Insights into Spurge Genome Evolution and Rubber Biosynthesis.</title>
        <authorList>
            <person name="Liu J."/>
            <person name="Shi C."/>
            <person name="Shi C.C."/>
            <person name="Li W."/>
            <person name="Zhang Q.J."/>
            <person name="Zhang Y."/>
            <person name="Li K."/>
            <person name="Lu H.F."/>
            <person name="Shi C."/>
            <person name="Zhu S.T."/>
            <person name="Xiao Z.Y."/>
            <person name="Nan H."/>
            <person name="Yue Y."/>
            <person name="Zhu X.G."/>
            <person name="Wu Y."/>
            <person name="Hong X.N."/>
            <person name="Fan G.Y."/>
            <person name="Tong Y."/>
            <person name="Zhang D."/>
            <person name="Mao C.L."/>
            <person name="Liu Y.L."/>
            <person name="Hao S.J."/>
            <person name="Liu W.Q."/>
            <person name="Lv M.Q."/>
            <person name="Zhang H.B."/>
            <person name="Liu Y."/>
            <person name="Hu-Tang G.R."/>
            <person name="Wang J.P."/>
            <person name="Wang J.H."/>
            <person name="Sun Y.H."/>
            <person name="Ni S.B."/>
            <person name="Chen W.B."/>
            <person name="Zhang X.C."/>
            <person name="Jiao Y.N."/>
            <person name="Eichler E.E."/>
            <person name="Li G.H."/>
            <person name="Liu X."/>
            <person name="Gao L.Z."/>
        </authorList>
    </citation>
    <scope>NUCLEOTIDE SEQUENCE [LARGE SCALE GENOMIC DNA]</scope>
    <source>
        <strain evidence="5">cv. GT1</strain>
        <tissue evidence="4">Leaf</tissue>
    </source>
</reference>
<dbReference type="InterPro" id="IPR057599">
    <property type="entry name" value="TORTIFOLIA1/TORL1-2_C"/>
</dbReference>
<evidence type="ECO:0000256" key="1">
    <source>
        <dbReference type="ARBA" id="ARBA00004370"/>
    </source>
</evidence>
<dbReference type="Pfam" id="PF24713">
    <property type="entry name" value="TOR1L1_C"/>
    <property type="match status" value="1"/>
</dbReference>
<feature type="domain" description="TORTIFOLIA1/TORL1-2 C-terminal" evidence="3">
    <location>
        <begin position="217"/>
        <end position="275"/>
    </location>
</feature>
<accession>A0A6A6NFV7</accession>